<reference evidence="2" key="1">
    <citation type="submission" date="2025-08" db="UniProtKB">
        <authorList>
            <consortium name="RefSeq"/>
        </authorList>
    </citation>
    <scope>IDENTIFICATION</scope>
    <source>
        <tissue evidence="2">Seedling</tissue>
    </source>
</reference>
<gene>
    <name evidence="2" type="primary">LOC132804177</name>
</gene>
<proteinExistence type="predicted"/>
<dbReference type="Proteomes" id="UP001652623">
    <property type="component" value="Chromosome 6"/>
</dbReference>
<protein>
    <submittedName>
        <fullName evidence="2">23 kDa jasmonate-induced protein-like</fullName>
    </submittedName>
</protein>
<dbReference type="RefSeq" id="XP_060674276.1">
    <property type="nucleotide sequence ID" value="XM_060818293.1"/>
</dbReference>
<sequence length="194" mass="22198">MALNVFGKPIGNETLKAMPKYQYNEVITAVDRAYEALIMKNADNKDVNARKFVESLKKKYGASLVATLYFIYNAAGNRLTFVVSHDWEGHIGDCPYPLLLENGQWGAFLHVQTSPYRGFVAATIYRGQDESGDAFDWMLSWQNVWNDNNGVPDVLFVAQRHVMCSKGVFNLEKYQLAYMSSSRTIRLEEKRPYF</sequence>
<organism evidence="1 2">
    <name type="scientific">Ziziphus jujuba</name>
    <name type="common">Chinese jujube</name>
    <name type="synonym">Ziziphus sativa</name>
    <dbReference type="NCBI Taxonomy" id="326968"/>
    <lineage>
        <taxon>Eukaryota</taxon>
        <taxon>Viridiplantae</taxon>
        <taxon>Streptophyta</taxon>
        <taxon>Embryophyta</taxon>
        <taxon>Tracheophyta</taxon>
        <taxon>Spermatophyta</taxon>
        <taxon>Magnoliopsida</taxon>
        <taxon>eudicotyledons</taxon>
        <taxon>Gunneridae</taxon>
        <taxon>Pentapetalae</taxon>
        <taxon>rosids</taxon>
        <taxon>fabids</taxon>
        <taxon>Rosales</taxon>
        <taxon>Rhamnaceae</taxon>
        <taxon>Paliureae</taxon>
        <taxon>Ziziphus</taxon>
    </lineage>
</organism>
<evidence type="ECO:0000313" key="1">
    <source>
        <dbReference type="Proteomes" id="UP001652623"/>
    </source>
</evidence>
<name>A0ABM4AC19_ZIZJJ</name>
<accession>A0ABM4AC19</accession>
<dbReference type="InterPro" id="IPR049065">
    <property type="entry name" value="Nakanori"/>
</dbReference>
<dbReference type="PANTHER" id="PTHR36482:SF5">
    <property type="entry name" value="23 KDA JASMONATE-INDUCED PROTEIN-LIKE"/>
    <property type="match status" value="1"/>
</dbReference>
<evidence type="ECO:0000313" key="2">
    <source>
        <dbReference type="RefSeq" id="XP_060674276.1"/>
    </source>
</evidence>
<dbReference type="InterPro" id="IPR053085">
    <property type="entry name" value="Jasmonate-induced_protein"/>
</dbReference>
<dbReference type="PANTHER" id="PTHR36482">
    <property type="entry name" value="OSJNBA0024J22.15 PROTEIN"/>
    <property type="match status" value="1"/>
</dbReference>
<dbReference type="Pfam" id="PF21230">
    <property type="entry name" value="Nakanori"/>
    <property type="match status" value="1"/>
</dbReference>
<dbReference type="GeneID" id="132804177"/>
<keyword evidence="1" id="KW-1185">Reference proteome</keyword>